<comment type="caution">
    <text evidence="1">The sequence shown here is derived from an EMBL/GenBank/DDBJ whole genome shotgun (WGS) entry which is preliminary data.</text>
</comment>
<dbReference type="Proteomes" id="UP000316167">
    <property type="component" value="Unassembled WGS sequence"/>
</dbReference>
<organism evidence="1 2">
    <name type="scientific">Lacibacter cauensis</name>
    <dbReference type="NCBI Taxonomy" id="510947"/>
    <lineage>
        <taxon>Bacteria</taxon>
        <taxon>Pseudomonadati</taxon>
        <taxon>Bacteroidota</taxon>
        <taxon>Chitinophagia</taxon>
        <taxon>Chitinophagales</taxon>
        <taxon>Chitinophagaceae</taxon>
        <taxon>Lacibacter</taxon>
    </lineage>
</organism>
<evidence type="ECO:0000313" key="1">
    <source>
        <dbReference type="EMBL" id="TWI80525.1"/>
    </source>
</evidence>
<proteinExistence type="predicted"/>
<reference evidence="1 2" key="1">
    <citation type="journal article" date="2015" name="Stand. Genomic Sci.">
        <title>Genomic Encyclopedia of Bacterial and Archaeal Type Strains, Phase III: the genomes of soil and plant-associated and newly described type strains.</title>
        <authorList>
            <person name="Whitman W.B."/>
            <person name="Woyke T."/>
            <person name="Klenk H.P."/>
            <person name="Zhou Y."/>
            <person name="Lilburn T.G."/>
            <person name="Beck B.J."/>
            <person name="De Vos P."/>
            <person name="Vandamme P."/>
            <person name="Eisen J.A."/>
            <person name="Garrity G."/>
            <person name="Hugenholtz P."/>
            <person name="Kyrpides N.C."/>
        </authorList>
    </citation>
    <scope>NUCLEOTIDE SEQUENCE [LARGE SCALE GENOMIC DNA]</scope>
    <source>
        <strain evidence="1 2">CGMCC 1.7271</strain>
    </source>
</reference>
<dbReference type="AlphaFoldDB" id="A0A562SGW7"/>
<dbReference type="EMBL" id="VLLE01000005">
    <property type="protein sequence ID" value="TWI80525.1"/>
    <property type="molecule type" value="Genomic_DNA"/>
</dbReference>
<name>A0A562SGW7_9BACT</name>
<evidence type="ECO:0000313" key="2">
    <source>
        <dbReference type="Proteomes" id="UP000316167"/>
    </source>
</evidence>
<accession>A0A562SGW7</accession>
<sequence>MKPKYKRITEQDAILQNETFKANGCHCWFLYNAGNTNATIGTSHVLKPGEGFGFDNENPDIVDYSELSVLFDKANDPITVAPGAGAVPGPFLYTFGVDPVPDKNNKIVVYRSLLSEL</sequence>
<gene>
    <name evidence="1" type="ORF">IQ13_3203</name>
</gene>
<protein>
    <submittedName>
        <fullName evidence="1">Uncharacterized protein</fullName>
    </submittedName>
</protein>
<keyword evidence="2" id="KW-1185">Reference proteome</keyword>